<evidence type="ECO:0000256" key="5">
    <source>
        <dbReference type="ARBA" id="ARBA00022927"/>
    </source>
</evidence>
<evidence type="ECO:0000259" key="10">
    <source>
        <dbReference type="Pfam" id="PF02355"/>
    </source>
</evidence>
<keyword evidence="7 9" id="KW-0811">Translocation</keyword>
<comment type="similarity">
    <text evidence="9">Belongs to the SecD/SecF family. SecF subfamily.</text>
</comment>
<comment type="subcellular location">
    <subcellularLocation>
        <location evidence="1 9">Cell membrane</location>
        <topology evidence="1 9">Multi-pass membrane protein</topology>
    </subcellularLocation>
</comment>
<dbReference type="InterPro" id="IPR022813">
    <property type="entry name" value="SecD/SecF_arch_bac"/>
</dbReference>
<dbReference type="InterPro" id="IPR005665">
    <property type="entry name" value="SecF_bac"/>
</dbReference>
<evidence type="ECO:0000256" key="4">
    <source>
        <dbReference type="ARBA" id="ARBA00022692"/>
    </source>
</evidence>
<dbReference type="GO" id="GO:0043952">
    <property type="term" value="P:protein transport by the Sec complex"/>
    <property type="evidence" value="ECO:0007669"/>
    <property type="project" value="UniProtKB-UniRule"/>
</dbReference>
<dbReference type="NCBIfam" id="TIGR00966">
    <property type="entry name" value="transloc_SecF"/>
    <property type="match status" value="1"/>
</dbReference>
<dbReference type="PRINTS" id="PR01755">
    <property type="entry name" value="SECFTRNLCASE"/>
</dbReference>
<dbReference type="Pfam" id="PF02355">
    <property type="entry name" value="SecD_SecF_C"/>
    <property type="match status" value="1"/>
</dbReference>
<dbReference type="GO" id="GO:0006605">
    <property type="term" value="P:protein targeting"/>
    <property type="evidence" value="ECO:0007669"/>
    <property type="project" value="UniProtKB-UniRule"/>
</dbReference>
<dbReference type="HAMAP" id="MF_01464_B">
    <property type="entry name" value="SecF_B"/>
    <property type="match status" value="1"/>
</dbReference>
<evidence type="ECO:0000313" key="11">
    <source>
        <dbReference type="EMBL" id="SQD92245.1"/>
    </source>
</evidence>
<comment type="subunit">
    <text evidence="9">Forms a complex with SecD. Part of the essential Sec protein translocation apparatus which comprises SecA, SecYEG and auxiliary proteins SecDF. Other proteins may also be involved.</text>
</comment>
<dbReference type="Proteomes" id="UP000249818">
    <property type="component" value="Chromosome BARAN1"/>
</dbReference>
<gene>
    <name evidence="9 11" type="primary">secF</name>
    <name evidence="11" type="ORF">BARAN1_0220</name>
</gene>
<comment type="function">
    <text evidence="9">Part of the Sec protein translocase complex. Interacts with the SecYEG preprotein conducting channel. SecDF uses the proton motive force (PMF) to complete protein translocation after the ATP-dependent function of SecA.</text>
</comment>
<dbReference type="InterPro" id="IPR022645">
    <property type="entry name" value="SecD/SecF_bac"/>
</dbReference>
<organism evidence="11 12">
    <name type="scientific">Candidatus Bipolaricaulis anaerobius</name>
    <dbReference type="NCBI Taxonomy" id="2026885"/>
    <lineage>
        <taxon>Bacteria</taxon>
        <taxon>Candidatus Bipolaricaulota</taxon>
        <taxon>Candidatus Bipolaricaulia</taxon>
        <taxon>Candidatus Bipolaricaulales</taxon>
        <taxon>Candidatus Bipolaricaulaceae</taxon>
        <taxon>Candidatus Bipolaricaulis</taxon>
    </lineage>
</organism>
<keyword evidence="2 9" id="KW-0813">Transport</keyword>
<dbReference type="EMBL" id="LS483254">
    <property type="protein sequence ID" value="SQD92245.1"/>
    <property type="molecule type" value="Genomic_DNA"/>
</dbReference>
<accession>A0A2X3MJE2</accession>
<proteinExistence type="inferred from homology"/>
<evidence type="ECO:0000313" key="12">
    <source>
        <dbReference type="Proteomes" id="UP000249818"/>
    </source>
</evidence>
<dbReference type="InterPro" id="IPR055344">
    <property type="entry name" value="SecD_SecF_C_bact"/>
</dbReference>
<dbReference type="NCBIfam" id="TIGR00916">
    <property type="entry name" value="2A0604s01"/>
    <property type="match status" value="1"/>
</dbReference>
<dbReference type="SUPFAM" id="SSF82866">
    <property type="entry name" value="Multidrug efflux transporter AcrB transmembrane domain"/>
    <property type="match status" value="1"/>
</dbReference>
<dbReference type="RefSeq" id="WP_122030491.1">
    <property type="nucleotide sequence ID" value="NZ_LS483254.1"/>
</dbReference>
<dbReference type="GO" id="GO:0005886">
    <property type="term" value="C:plasma membrane"/>
    <property type="evidence" value="ECO:0007669"/>
    <property type="project" value="UniProtKB-SubCell"/>
</dbReference>
<evidence type="ECO:0000256" key="3">
    <source>
        <dbReference type="ARBA" id="ARBA00022475"/>
    </source>
</evidence>
<dbReference type="Gene3D" id="1.20.1640.10">
    <property type="entry name" value="Multidrug efflux transporter AcrB transmembrane domain"/>
    <property type="match status" value="1"/>
</dbReference>
<feature type="transmembrane region" description="Helical" evidence="9">
    <location>
        <begin position="277"/>
        <end position="305"/>
    </location>
</feature>
<feature type="transmembrane region" description="Helical" evidence="9">
    <location>
        <begin position="199"/>
        <end position="216"/>
    </location>
</feature>
<keyword evidence="4 9" id="KW-0812">Transmembrane</keyword>
<evidence type="ECO:0000256" key="1">
    <source>
        <dbReference type="ARBA" id="ARBA00004651"/>
    </source>
</evidence>
<dbReference type="OrthoDB" id="9774769at2"/>
<feature type="transmembrane region" description="Helical" evidence="9">
    <location>
        <begin position="12"/>
        <end position="33"/>
    </location>
</feature>
<dbReference type="AlphaFoldDB" id="A0A2X3MJE2"/>
<dbReference type="InterPro" id="IPR048634">
    <property type="entry name" value="SecD_SecF_C"/>
</dbReference>
<keyword evidence="8 9" id="KW-0472">Membrane</keyword>
<dbReference type="PANTHER" id="PTHR30081">
    <property type="entry name" value="PROTEIN-EXPORT MEMBRANE PROTEIN SEC"/>
    <property type="match status" value="1"/>
</dbReference>
<dbReference type="GO" id="GO:0015450">
    <property type="term" value="F:protein-transporting ATPase activity"/>
    <property type="evidence" value="ECO:0007669"/>
    <property type="project" value="InterPro"/>
</dbReference>
<feature type="transmembrane region" description="Helical" evidence="9">
    <location>
        <begin position="253"/>
        <end position="271"/>
    </location>
</feature>
<protein>
    <recommendedName>
        <fullName evidence="9">Protein-export membrane protein SecF</fullName>
    </recommendedName>
</protein>
<reference evidence="12" key="1">
    <citation type="submission" date="2018-05" db="EMBL/GenBank/DDBJ databases">
        <authorList>
            <person name="Hao L."/>
        </authorList>
    </citation>
    <scope>NUCLEOTIDE SEQUENCE [LARGE SCALE GENOMIC DNA]</scope>
</reference>
<feature type="transmembrane region" description="Helical" evidence="9">
    <location>
        <begin position="174"/>
        <end position="193"/>
    </location>
</feature>
<dbReference type="InterPro" id="IPR022646">
    <property type="entry name" value="SecD/SecF_CS"/>
</dbReference>
<dbReference type="KEGG" id="bana:BARAN1_0220"/>
<dbReference type="Pfam" id="PF07549">
    <property type="entry name" value="Sec_GG"/>
    <property type="match status" value="1"/>
</dbReference>
<feature type="transmembrane region" description="Helical" evidence="9">
    <location>
        <begin position="150"/>
        <end position="167"/>
    </location>
</feature>
<evidence type="ECO:0000256" key="8">
    <source>
        <dbReference type="ARBA" id="ARBA00023136"/>
    </source>
</evidence>
<keyword evidence="3 9" id="KW-1003">Cell membrane</keyword>
<name>A0A2X3MJE2_9BACT</name>
<sequence>MTHFDFLGKSKYFLALSTLLVVASIVALVTVGLRLGMDFTGGLQLTVFYPTDTTLSDQAVRAYLEPLLADVTPAPNLSVQSVTGARTSPGEGTVSVPGKVISLPSVSEEIWQRVRSALTEPPADSGLPQPIEFSITEIGPQVSGETVTRAWQAVLISLAAMLLYIAFRFRLKYGVAAVVSLIHDVILMVGLFAVTQLEFDLTAIAAILTVIGYTLNDKIVIYDRVRENTRIAKKAPLIETMNKAINQTLSRTLTTGSATLIAIIVLFIFGGRSLQPFALAMLVGVVVGTYSSIFIANPVIAWWTLTAERIHARRR</sequence>
<dbReference type="PANTHER" id="PTHR30081:SF8">
    <property type="entry name" value="PROTEIN TRANSLOCASE SUBUNIT SECF"/>
    <property type="match status" value="1"/>
</dbReference>
<keyword evidence="6 9" id="KW-1133">Transmembrane helix</keyword>
<evidence type="ECO:0000256" key="2">
    <source>
        <dbReference type="ARBA" id="ARBA00022448"/>
    </source>
</evidence>
<evidence type="ECO:0000256" key="9">
    <source>
        <dbReference type="HAMAP-Rule" id="MF_01464"/>
    </source>
</evidence>
<dbReference type="GO" id="GO:0065002">
    <property type="term" value="P:intracellular protein transmembrane transport"/>
    <property type="evidence" value="ECO:0007669"/>
    <property type="project" value="UniProtKB-UniRule"/>
</dbReference>
<evidence type="ECO:0000256" key="6">
    <source>
        <dbReference type="ARBA" id="ARBA00022989"/>
    </source>
</evidence>
<keyword evidence="5 9" id="KW-0653">Protein transport</keyword>
<feature type="domain" description="Protein export membrane protein SecD/SecF C-terminal" evidence="10">
    <location>
        <begin position="134"/>
        <end position="304"/>
    </location>
</feature>
<evidence type="ECO:0000256" key="7">
    <source>
        <dbReference type="ARBA" id="ARBA00023010"/>
    </source>
</evidence>
<keyword evidence="12" id="KW-1185">Reference proteome</keyword>